<evidence type="ECO:0000256" key="3">
    <source>
        <dbReference type="SAM" id="Coils"/>
    </source>
</evidence>
<dbReference type="AlphaFoldDB" id="A0A6P7HI86"/>
<reference evidence="6" key="1">
    <citation type="submission" date="2025-08" db="UniProtKB">
        <authorList>
            <consortium name="RefSeq"/>
        </authorList>
    </citation>
    <scope>IDENTIFICATION</scope>
</reference>
<gene>
    <name evidence="6" type="primary">LOC114429049</name>
</gene>
<dbReference type="InterPro" id="IPR027640">
    <property type="entry name" value="Kinesin-like_fam"/>
</dbReference>
<feature type="domain" description="Spindle pole body-associated protein Vik1/Cik1 microtubule binding" evidence="4">
    <location>
        <begin position="154"/>
        <end position="184"/>
    </location>
</feature>
<keyword evidence="5" id="KW-1185">Reference proteome</keyword>
<protein>
    <submittedName>
        <fullName evidence="6">Kinesin-like protein KIF25</fullName>
    </submittedName>
</protein>
<dbReference type="PANTHER" id="PTHR47972">
    <property type="entry name" value="KINESIN-LIKE PROTEIN KLP-3"/>
    <property type="match status" value="1"/>
</dbReference>
<organism evidence="5 6">
    <name type="scientific">Parambassis ranga</name>
    <name type="common">Indian glassy fish</name>
    <dbReference type="NCBI Taxonomy" id="210632"/>
    <lineage>
        <taxon>Eukaryota</taxon>
        <taxon>Metazoa</taxon>
        <taxon>Chordata</taxon>
        <taxon>Craniata</taxon>
        <taxon>Vertebrata</taxon>
        <taxon>Euteleostomi</taxon>
        <taxon>Actinopterygii</taxon>
        <taxon>Neopterygii</taxon>
        <taxon>Teleostei</taxon>
        <taxon>Neoteleostei</taxon>
        <taxon>Acanthomorphata</taxon>
        <taxon>Ovalentaria</taxon>
        <taxon>Ambassidae</taxon>
        <taxon>Parambassis</taxon>
    </lineage>
</organism>
<dbReference type="RefSeq" id="XP_028253698.1">
    <property type="nucleotide sequence ID" value="XM_028397897.1"/>
</dbReference>
<dbReference type="GO" id="GO:0007018">
    <property type="term" value="P:microtubule-based movement"/>
    <property type="evidence" value="ECO:0007669"/>
    <property type="project" value="InterPro"/>
</dbReference>
<evidence type="ECO:0000313" key="6">
    <source>
        <dbReference type="RefSeq" id="XP_028253698.1"/>
    </source>
</evidence>
<dbReference type="GO" id="GO:0008017">
    <property type="term" value="F:microtubule binding"/>
    <property type="evidence" value="ECO:0007669"/>
    <property type="project" value="InterPro"/>
</dbReference>
<dbReference type="Pfam" id="PF16796">
    <property type="entry name" value="Microtub_bd"/>
    <property type="match status" value="1"/>
</dbReference>
<dbReference type="OrthoDB" id="8916439at2759"/>
<proteinExistence type="predicted"/>
<accession>A0A6P7HI86</accession>
<evidence type="ECO:0000313" key="5">
    <source>
        <dbReference type="Proteomes" id="UP000515145"/>
    </source>
</evidence>
<dbReference type="InterPro" id="IPR036961">
    <property type="entry name" value="Kinesin_motor_dom_sf"/>
</dbReference>
<dbReference type="InParanoid" id="A0A6P7HI86"/>
<dbReference type="GO" id="GO:0015630">
    <property type="term" value="C:microtubule cytoskeleton"/>
    <property type="evidence" value="ECO:0007669"/>
    <property type="project" value="TreeGrafter"/>
</dbReference>
<dbReference type="Proteomes" id="UP000515145">
    <property type="component" value="Chromosome 24"/>
</dbReference>
<evidence type="ECO:0000256" key="1">
    <source>
        <dbReference type="ARBA" id="ARBA00022741"/>
    </source>
</evidence>
<dbReference type="GO" id="GO:0003777">
    <property type="term" value="F:microtubule motor activity"/>
    <property type="evidence" value="ECO:0007669"/>
    <property type="project" value="InterPro"/>
</dbReference>
<dbReference type="Gene3D" id="3.40.850.10">
    <property type="entry name" value="Kinesin motor domain"/>
    <property type="match status" value="1"/>
</dbReference>
<dbReference type="PANTHER" id="PTHR47972:SF63">
    <property type="entry name" value="KINESIN FAMILY MEMBER 25"/>
    <property type="match status" value="1"/>
</dbReference>
<dbReference type="GeneID" id="114429049"/>
<keyword evidence="3" id="KW-0175">Coiled coil</keyword>
<dbReference type="GO" id="GO:0005524">
    <property type="term" value="F:ATP binding"/>
    <property type="evidence" value="ECO:0007669"/>
    <property type="project" value="UniProtKB-KW"/>
</dbReference>
<name>A0A6P7HI86_9TELE</name>
<evidence type="ECO:0000259" key="4">
    <source>
        <dbReference type="Pfam" id="PF16796"/>
    </source>
</evidence>
<keyword evidence="1" id="KW-0547">Nucleotide-binding</keyword>
<keyword evidence="2" id="KW-0067">ATP-binding</keyword>
<dbReference type="InterPro" id="IPR031852">
    <property type="entry name" value="Vik1/Cik1_MT-bd"/>
</dbReference>
<feature type="coiled-coil region" evidence="3">
    <location>
        <begin position="132"/>
        <end position="166"/>
    </location>
</feature>
<evidence type="ECO:0000256" key="2">
    <source>
        <dbReference type="ARBA" id="ARBA00022840"/>
    </source>
</evidence>
<sequence length="222" mass="25251">MPLFINRDQMFAHQVHLLEHKLRSKQERILELETENAILHLRLAESLGKLRRDHEEEPKAVSHHQLQRSTETIDQSALLTLLSKVQALKQDLSEVFAVYNNFATGLEEQSRQLLEKVQQVSSGLNGHSGHEFQSLQARVEALESSLEEERGRCRAERQKRKELHNTLVELRGNIRVHCRIRPVLPFDYVQSSGSGPASSEGVIHAVSDVSHCFSDWISVIAA</sequence>